<accession>A0A8J3G4W3</accession>
<dbReference type="InterPro" id="IPR029055">
    <property type="entry name" value="Ntn_hydrolases_N"/>
</dbReference>
<proteinExistence type="inferred from homology"/>
<reference evidence="12" key="1">
    <citation type="journal article" date="2014" name="Int. J. Syst. Evol. Microbiol.">
        <title>Complete genome sequence of Corynebacterium casei LMG S-19264T (=DSM 44701T), isolated from a smear-ripened cheese.</title>
        <authorList>
            <consortium name="US DOE Joint Genome Institute (JGI-PGF)"/>
            <person name="Walter F."/>
            <person name="Albersmeier A."/>
            <person name="Kalinowski J."/>
            <person name="Ruckert C."/>
        </authorList>
    </citation>
    <scope>NUCLEOTIDE SEQUENCE</scope>
    <source>
        <strain evidence="12">KCTC 23224</strain>
    </source>
</reference>
<dbReference type="PANTHER" id="PTHR43284:SF1">
    <property type="entry name" value="ASPARAGINE SYNTHETASE"/>
    <property type="match status" value="1"/>
</dbReference>
<dbReference type="Proteomes" id="UP000642809">
    <property type="component" value="Unassembled WGS sequence"/>
</dbReference>
<evidence type="ECO:0000313" key="12">
    <source>
        <dbReference type="EMBL" id="GHB31422.1"/>
    </source>
</evidence>
<dbReference type="InterPro" id="IPR017932">
    <property type="entry name" value="GATase_2_dom"/>
</dbReference>
<dbReference type="GO" id="GO:0006529">
    <property type="term" value="P:asparagine biosynthetic process"/>
    <property type="evidence" value="ECO:0007669"/>
    <property type="project" value="UniProtKB-KW"/>
</dbReference>
<dbReference type="PANTHER" id="PTHR43284">
    <property type="entry name" value="ASPARAGINE SYNTHETASE (GLUTAMINE-HYDROLYZING)"/>
    <property type="match status" value="1"/>
</dbReference>
<organism evidence="12 13">
    <name type="scientific">Mongoliitalea lutea</name>
    <dbReference type="NCBI Taxonomy" id="849756"/>
    <lineage>
        <taxon>Bacteria</taxon>
        <taxon>Pseudomonadati</taxon>
        <taxon>Bacteroidota</taxon>
        <taxon>Cytophagia</taxon>
        <taxon>Cytophagales</taxon>
        <taxon>Cyclobacteriaceae</taxon>
        <taxon>Mongoliitalea</taxon>
    </lineage>
</organism>
<dbReference type="GO" id="GO:0004066">
    <property type="term" value="F:asparagine synthase (glutamine-hydrolyzing) activity"/>
    <property type="evidence" value="ECO:0007669"/>
    <property type="project" value="UniProtKB-EC"/>
</dbReference>
<comment type="catalytic activity">
    <reaction evidence="7">
        <text>L-aspartate + L-glutamine + ATP + H2O = L-asparagine + L-glutamate + AMP + diphosphate + H(+)</text>
        <dbReference type="Rhea" id="RHEA:12228"/>
        <dbReference type="ChEBI" id="CHEBI:15377"/>
        <dbReference type="ChEBI" id="CHEBI:15378"/>
        <dbReference type="ChEBI" id="CHEBI:29985"/>
        <dbReference type="ChEBI" id="CHEBI:29991"/>
        <dbReference type="ChEBI" id="CHEBI:30616"/>
        <dbReference type="ChEBI" id="CHEBI:33019"/>
        <dbReference type="ChEBI" id="CHEBI:58048"/>
        <dbReference type="ChEBI" id="CHEBI:58359"/>
        <dbReference type="ChEBI" id="CHEBI:456215"/>
        <dbReference type="EC" id="6.3.5.4"/>
    </reaction>
</comment>
<dbReference type="InterPro" id="IPR006426">
    <property type="entry name" value="Asn_synth_AEB"/>
</dbReference>
<evidence type="ECO:0000256" key="5">
    <source>
        <dbReference type="ARBA" id="ARBA00022840"/>
    </source>
</evidence>
<comment type="pathway">
    <text evidence="1">Amino-acid biosynthesis; L-asparagine biosynthesis; L-asparagine from L-aspartate (L-Gln route): step 1/1.</text>
</comment>
<dbReference type="RefSeq" id="WP_189579400.1">
    <property type="nucleotide sequence ID" value="NZ_BMYF01000005.1"/>
</dbReference>
<keyword evidence="13" id="KW-1185">Reference proteome</keyword>
<keyword evidence="8" id="KW-0061">Asparagine biosynthesis</keyword>
<dbReference type="Pfam" id="PF00733">
    <property type="entry name" value="Asn_synthase"/>
    <property type="match status" value="1"/>
</dbReference>
<comment type="similarity">
    <text evidence="2">Belongs to the asparagine synthetase family.</text>
</comment>
<feature type="binding site" evidence="9">
    <location>
        <position position="93"/>
    </location>
    <ligand>
        <name>L-glutamine</name>
        <dbReference type="ChEBI" id="CHEBI:58359"/>
    </ligand>
</feature>
<name>A0A8J3G4W3_9BACT</name>
<evidence type="ECO:0000256" key="8">
    <source>
        <dbReference type="PIRSR" id="PIRSR001589-1"/>
    </source>
</evidence>
<dbReference type="InterPro" id="IPR051786">
    <property type="entry name" value="ASN_synthetase/amidase"/>
</dbReference>
<dbReference type="InterPro" id="IPR001962">
    <property type="entry name" value="Asn_synthase"/>
</dbReference>
<evidence type="ECO:0000256" key="7">
    <source>
        <dbReference type="ARBA" id="ARBA00048741"/>
    </source>
</evidence>
<keyword evidence="8" id="KW-0028">Amino-acid biosynthesis</keyword>
<evidence type="ECO:0000256" key="3">
    <source>
        <dbReference type="ARBA" id="ARBA00012737"/>
    </source>
</evidence>
<evidence type="ECO:0000256" key="4">
    <source>
        <dbReference type="ARBA" id="ARBA00022741"/>
    </source>
</evidence>
<keyword evidence="5 9" id="KW-0067">ATP-binding</keyword>
<evidence type="ECO:0000256" key="10">
    <source>
        <dbReference type="PIRSR" id="PIRSR001589-3"/>
    </source>
</evidence>
<evidence type="ECO:0000256" key="1">
    <source>
        <dbReference type="ARBA" id="ARBA00005187"/>
    </source>
</evidence>
<feature type="domain" description="Glutamine amidotransferase type-2" evidence="11">
    <location>
        <begin position="2"/>
        <end position="209"/>
    </location>
</feature>
<gene>
    <name evidence="12" type="ORF">GCM10008106_10220</name>
</gene>
<feature type="binding site" evidence="9">
    <location>
        <begin position="355"/>
        <end position="356"/>
    </location>
    <ligand>
        <name>ATP</name>
        <dbReference type="ChEBI" id="CHEBI:30616"/>
    </ligand>
</feature>
<dbReference type="EC" id="6.3.5.4" evidence="3"/>
<sequence>MCGIAGFTSNLIDSFSDFLIQHRGKDGAGHFENEKVTLFHTRLSIIDLSANGIQPLYNEDKTLAIICNGEVYNYQEIRELLLNEGHQFSSNSDSEVILHLYEHFEKDKKKTVEKLIGMFAFAIWDATCDELWLVRDRLGIKPLYYYFNGQNLGFCSEINPLVKALKIEHDLDETSVFEYFLFGSVPEPNTWFKSIKALEPGNFLVFNAGEVNIEQYWDVQYLPDFRKTEKQWLSELEKQLLEIIGDHLVADVPVGCFLSAGIDSSLITYFSAKNDQKVTAFTLGFPGEVQDESEASKILAENLQIPHELHFLKNDFFSGFERHYQSIDQPFGIASGLNLSRVSELASKKVKVVLSGDGGDELFAGYDRHRPFYEPRSLRFVPVKLRCPVVNFLSNTVKIENFKKLDWYYKRPDYLKYADRYIVNSEIVALNLLSPDLQSKVDVNRYKARLEKIWNKLPNADLIHKMLYTDIKTTLVHEMLFKSDRFTMHNGIEGRVPLLDHRLVEFSFTMPASFKIKDGVGKWILRKLVELKLGGAIANRKKTGFSSPINSLLESDLKTQVTIDQAMELLEQIPFLNKRVIAEIKDVSEYKKLHPDFLFSLVALANFHSKNISISTNVN</sequence>
<dbReference type="GO" id="GO:0005524">
    <property type="term" value="F:ATP binding"/>
    <property type="evidence" value="ECO:0007669"/>
    <property type="project" value="UniProtKB-KW"/>
</dbReference>
<keyword evidence="4 9" id="KW-0547">Nucleotide-binding</keyword>
<dbReference type="AlphaFoldDB" id="A0A8J3G4W3"/>
<dbReference type="PROSITE" id="PS51278">
    <property type="entry name" value="GATASE_TYPE_2"/>
    <property type="match status" value="1"/>
</dbReference>
<evidence type="ECO:0000313" key="13">
    <source>
        <dbReference type="Proteomes" id="UP000642809"/>
    </source>
</evidence>
<dbReference type="SUPFAM" id="SSF56235">
    <property type="entry name" value="N-terminal nucleophile aminohydrolases (Ntn hydrolases)"/>
    <property type="match status" value="1"/>
</dbReference>
<dbReference type="InterPro" id="IPR014729">
    <property type="entry name" value="Rossmann-like_a/b/a_fold"/>
</dbReference>
<dbReference type="InterPro" id="IPR033738">
    <property type="entry name" value="AsnB_N"/>
</dbReference>
<dbReference type="GO" id="GO:0005829">
    <property type="term" value="C:cytosol"/>
    <property type="evidence" value="ECO:0007669"/>
    <property type="project" value="TreeGrafter"/>
</dbReference>
<keyword evidence="6 8" id="KW-0315">Glutamine amidotransferase</keyword>
<dbReference type="NCBIfam" id="TIGR01536">
    <property type="entry name" value="asn_synth_AEB"/>
    <property type="match status" value="1"/>
</dbReference>
<feature type="active site" description="For GATase activity" evidence="8">
    <location>
        <position position="2"/>
    </location>
</feature>
<dbReference type="SUPFAM" id="SSF52402">
    <property type="entry name" value="Adenine nucleotide alpha hydrolases-like"/>
    <property type="match status" value="1"/>
</dbReference>
<protein>
    <recommendedName>
        <fullName evidence="3">asparagine synthase (glutamine-hydrolyzing)</fullName>
        <ecNumber evidence="3">6.3.5.4</ecNumber>
    </recommendedName>
</protein>
<dbReference type="EMBL" id="BMYF01000005">
    <property type="protein sequence ID" value="GHB31422.1"/>
    <property type="molecule type" value="Genomic_DNA"/>
</dbReference>
<dbReference type="Gene3D" id="3.60.20.10">
    <property type="entry name" value="Glutamine Phosphoribosylpyrophosphate, subunit 1, domain 1"/>
    <property type="match status" value="1"/>
</dbReference>
<feature type="site" description="Important for beta-aspartyl-AMP intermediate formation" evidence="10">
    <location>
        <position position="357"/>
    </location>
</feature>
<evidence type="ECO:0000259" key="11">
    <source>
        <dbReference type="PROSITE" id="PS51278"/>
    </source>
</evidence>
<evidence type="ECO:0000256" key="9">
    <source>
        <dbReference type="PIRSR" id="PIRSR001589-2"/>
    </source>
</evidence>
<dbReference type="CDD" id="cd00712">
    <property type="entry name" value="AsnB"/>
    <property type="match status" value="1"/>
</dbReference>
<evidence type="ECO:0000256" key="2">
    <source>
        <dbReference type="ARBA" id="ARBA00005752"/>
    </source>
</evidence>
<dbReference type="PIRSF" id="PIRSF001589">
    <property type="entry name" value="Asn_synthetase_glu-h"/>
    <property type="match status" value="1"/>
</dbReference>
<dbReference type="Pfam" id="PF13537">
    <property type="entry name" value="GATase_7"/>
    <property type="match status" value="1"/>
</dbReference>
<evidence type="ECO:0000256" key="6">
    <source>
        <dbReference type="ARBA" id="ARBA00022962"/>
    </source>
</evidence>
<dbReference type="Gene3D" id="3.40.50.620">
    <property type="entry name" value="HUPs"/>
    <property type="match status" value="1"/>
</dbReference>
<reference evidence="12" key="2">
    <citation type="submission" date="2020-09" db="EMBL/GenBank/DDBJ databases">
        <authorList>
            <person name="Sun Q."/>
            <person name="Kim S."/>
        </authorList>
    </citation>
    <scope>NUCLEOTIDE SEQUENCE</scope>
    <source>
        <strain evidence="12">KCTC 23224</strain>
    </source>
</reference>
<dbReference type="CDD" id="cd01991">
    <property type="entry name" value="Asn_synthase_B_C"/>
    <property type="match status" value="1"/>
</dbReference>
<comment type="caution">
    <text evidence="12">The sequence shown here is derived from an EMBL/GenBank/DDBJ whole genome shotgun (WGS) entry which is preliminary data.</text>
</comment>